<gene>
    <name evidence="10" type="ORF">FJY75_09810</name>
</gene>
<dbReference type="GO" id="GO:0005886">
    <property type="term" value="C:plasma membrane"/>
    <property type="evidence" value="ECO:0007669"/>
    <property type="project" value="UniProtKB-SubCell"/>
</dbReference>
<dbReference type="InterPro" id="IPR001750">
    <property type="entry name" value="ND/Mrp_TM"/>
</dbReference>
<evidence type="ECO:0000256" key="7">
    <source>
        <dbReference type="RuleBase" id="RU000320"/>
    </source>
</evidence>
<dbReference type="InterPro" id="IPR050586">
    <property type="entry name" value="CPA3_Na-H_Antiporter_D"/>
</dbReference>
<reference evidence="10" key="1">
    <citation type="submission" date="2019-03" db="EMBL/GenBank/DDBJ databases">
        <title>Lake Tanganyika Metagenome-Assembled Genomes (MAGs).</title>
        <authorList>
            <person name="Tran P."/>
        </authorList>
    </citation>
    <scope>NUCLEOTIDE SEQUENCE</scope>
    <source>
        <strain evidence="10">M_DeepCast_400m_m2_100</strain>
    </source>
</reference>
<feature type="transmembrane region" description="Helical" evidence="8">
    <location>
        <begin position="189"/>
        <end position="210"/>
    </location>
</feature>
<dbReference type="AlphaFoldDB" id="A0A937X908"/>
<keyword evidence="5 8" id="KW-1133">Transmembrane helix</keyword>
<evidence type="ECO:0000256" key="2">
    <source>
        <dbReference type="ARBA" id="ARBA00005346"/>
    </source>
</evidence>
<proteinExistence type="inferred from homology"/>
<feature type="transmembrane region" description="Helical" evidence="8">
    <location>
        <begin position="21"/>
        <end position="39"/>
    </location>
</feature>
<name>A0A937X908_UNCEI</name>
<feature type="transmembrane region" description="Helical" evidence="8">
    <location>
        <begin position="311"/>
        <end position="341"/>
    </location>
</feature>
<evidence type="ECO:0000256" key="3">
    <source>
        <dbReference type="ARBA" id="ARBA00022475"/>
    </source>
</evidence>
<feature type="transmembrane region" description="Helical" evidence="8">
    <location>
        <begin position="76"/>
        <end position="98"/>
    </location>
</feature>
<evidence type="ECO:0000256" key="6">
    <source>
        <dbReference type="ARBA" id="ARBA00023136"/>
    </source>
</evidence>
<evidence type="ECO:0000256" key="5">
    <source>
        <dbReference type="ARBA" id="ARBA00022989"/>
    </source>
</evidence>
<feature type="transmembrane region" description="Helical" evidence="8">
    <location>
        <begin position="45"/>
        <end position="64"/>
    </location>
</feature>
<feature type="non-terminal residue" evidence="10">
    <location>
        <position position="1"/>
    </location>
</feature>
<comment type="caution">
    <text evidence="10">The sequence shown here is derived from an EMBL/GenBank/DDBJ whole genome shotgun (WGS) entry which is preliminary data.</text>
</comment>
<organism evidence="10 11">
    <name type="scientific">Eiseniibacteriota bacterium</name>
    <dbReference type="NCBI Taxonomy" id="2212470"/>
    <lineage>
        <taxon>Bacteria</taxon>
        <taxon>Candidatus Eiseniibacteriota</taxon>
    </lineage>
</organism>
<evidence type="ECO:0000259" key="9">
    <source>
        <dbReference type="Pfam" id="PF00361"/>
    </source>
</evidence>
<evidence type="ECO:0000313" key="11">
    <source>
        <dbReference type="Proteomes" id="UP000748308"/>
    </source>
</evidence>
<protein>
    <submittedName>
        <fullName evidence="10">NADH/ubiquinone/plastoquinone (Complex I)</fullName>
    </submittedName>
</protein>
<feature type="transmembrane region" description="Helical" evidence="8">
    <location>
        <begin position="242"/>
        <end position="265"/>
    </location>
</feature>
<dbReference type="EMBL" id="VGIY01000270">
    <property type="protein sequence ID" value="MBM3318128.1"/>
    <property type="molecule type" value="Genomic_DNA"/>
</dbReference>
<keyword evidence="6 8" id="KW-0472">Membrane</keyword>
<feature type="transmembrane region" description="Helical" evidence="8">
    <location>
        <begin position="286"/>
        <end position="305"/>
    </location>
</feature>
<keyword evidence="3" id="KW-1003">Cell membrane</keyword>
<dbReference type="PANTHER" id="PTHR42703:SF1">
    <property type="entry name" value="NA(+)_H(+) ANTIPORTER SUBUNIT D1"/>
    <property type="match status" value="1"/>
</dbReference>
<keyword evidence="4 7" id="KW-0812">Transmembrane</keyword>
<dbReference type="Proteomes" id="UP000748308">
    <property type="component" value="Unassembled WGS sequence"/>
</dbReference>
<feature type="transmembrane region" description="Helical" evidence="8">
    <location>
        <begin position="378"/>
        <end position="399"/>
    </location>
</feature>
<evidence type="ECO:0000256" key="1">
    <source>
        <dbReference type="ARBA" id="ARBA00004651"/>
    </source>
</evidence>
<dbReference type="Pfam" id="PF00361">
    <property type="entry name" value="Proton_antipo_M"/>
    <property type="match status" value="1"/>
</dbReference>
<evidence type="ECO:0000256" key="8">
    <source>
        <dbReference type="SAM" id="Phobius"/>
    </source>
</evidence>
<evidence type="ECO:0000256" key="4">
    <source>
        <dbReference type="ARBA" id="ARBA00022692"/>
    </source>
</evidence>
<feature type="transmembrane region" description="Helical" evidence="8">
    <location>
        <begin position="165"/>
        <end position="183"/>
    </location>
</feature>
<feature type="domain" description="NADH:quinone oxidoreductase/Mrp antiporter transmembrane" evidence="9">
    <location>
        <begin position="43"/>
        <end position="336"/>
    </location>
</feature>
<comment type="subcellular location">
    <subcellularLocation>
        <location evidence="1">Cell membrane</location>
        <topology evidence="1">Multi-pass membrane protein</topology>
    </subcellularLocation>
    <subcellularLocation>
        <location evidence="7">Membrane</location>
        <topology evidence="7">Multi-pass membrane protein</topology>
    </subcellularLocation>
</comment>
<evidence type="ECO:0000313" key="10">
    <source>
        <dbReference type="EMBL" id="MBM3318128.1"/>
    </source>
</evidence>
<feature type="transmembrane region" description="Helical" evidence="8">
    <location>
        <begin position="118"/>
        <end position="144"/>
    </location>
</feature>
<comment type="similarity">
    <text evidence="2">Belongs to the CPA3 antiporters (TC 2.A.63) subunit D family.</text>
</comment>
<dbReference type="PANTHER" id="PTHR42703">
    <property type="entry name" value="NADH DEHYDROGENASE"/>
    <property type="match status" value="1"/>
</dbReference>
<dbReference type="PRINTS" id="PR01434">
    <property type="entry name" value="NADHDHGNASE5"/>
</dbReference>
<accession>A0A937X908</accession>
<feature type="transmembrane region" description="Helical" evidence="8">
    <location>
        <begin position="217"/>
        <end position="236"/>
    </location>
</feature>
<sequence length="412" mass="43496">IGLLVMIYAGRSLTLEVPRRKVFVSPAMLMLLAGLVGMTVTADAFNLYVFLEIASLAAYALLSVGDRPAPLAALRYLIIGSVAGSFYLLGVGFLYFATGTLNMADLAARLPELYHTRAVIAGAVLIIAGLGLKMALFPLHLWLPDVYTFGASSVTGLIAPLMTKVAAYALIRLVIGVFSPAFFTETLPFAPVIAWMAAGGIVFGSAMAVAQTDVRRMLAYSSVSQIAFIALGLGLANKLALIGGLLHILNHAVMKACLFLAVGGVRARTGLVDVRRWRGLGWRAPWTMAAFTVAALAMIGVPPTAGFFSKWYLLLGSVAAGAWVFVVVIVASSVLTAIYFFKVIELVYDDPPGKDKGEQAPGPEPEVLAAGDPPASMLLPILALAVLVLLAGVFNAWIVTHLLEPAVRPLAS</sequence>